<feature type="active site" evidence="4">
    <location>
        <position position="280"/>
    </location>
</feature>
<evidence type="ECO:0000313" key="10">
    <source>
        <dbReference type="Proteomes" id="UP000664167"/>
    </source>
</evidence>
<dbReference type="InterPro" id="IPR008929">
    <property type="entry name" value="Chondroitin_lyas"/>
</dbReference>
<dbReference type="InterPro" id="IPR004103">
    <property type="entry name" value="Lyase_8_C"/>
</dbReference>
<dbReference type="SUPFAM" id="SSF74650">
    <property type="entry name" value="Galactose mutarotase-like"/>
    <property type="match status" value="1"/>
</dbReference>
<dbReference type="CDD" id="cd01083">
    <property type="entry name" value="GAG_Lyase"/>
    <property type="match status" value="1"/>
</dbReference>
<dbReference type="Proteomes" id="UP000664167">
    <property type="component" value="Unassembled WGS sequence"/>
</dbReference>
<dbReference type="PROSITE" id="PS51318">
    <property type="entry name" value="TAT"/>
    <property type="match status" value="1"/>
</dbReference>
<dbReference type="GO" id="GO:0005975">
    <property type="term" value="P:carbohydrate metabolic process"/>
    <property type="evidence" value="ECO:0007669"/>
    <property type="project" value="InterPro"/>
</dbReference>
<evidence type="ECO:0000256" key="3">
    <source>
        <dbReference type="ARBA" id="ARBA00023239"/>
    </source>
</evidence>
<comment type="caution">
    <text evidence="9">The sequence shown here is derived from an EMBL/GenBank/DDBJ whole genome shotgun (WGS) entry which is preliminary data.</text>
</comment>
<dbReference type="Gene3D" id="2.70.98.10">
    <property type="match status" value="1"/>
</dbReference>
<gene>
    <name evidence="9" type="ORF">J0695_25155</name>
</gene>
<dbReference type="GO" id="GO:0005576">
    <property type="term" value="C:extracellular region"/>
    <property type="evidence" value="ECO:0007669"/>
    <property type="project" value="InterPro"/>
</dbReference>
<evidence type="ECO:0000259" key="8">
    <source>
        <dbReference type="Pfam" id="PF08124"/>
    </source>
</evidence>
<evidence type="ECO:0000256" key="1">
    <source>
        <dbReference type="ARBA" id="ARBA00006699"/>
    </source>
</evidence>
<dbReference type="SUPFAM" id="SSF48230">
    <property type="entry name" value="Chondroitin AC/alginate lyase"/>
    <property type="match status" value="1"/>
</dbReference>
<dbReference type="GO" id="GO:0030246">
    <property type="term" value="F:carbohydrate binding"/>
    <property type="evidence" value="ECO:0007669"/>
    <property type="project" value="InterPro"/>
</dbReference>
<dbReference type="InterPro" id="IPR011013">
    <property type="entry name" value="Gal_mutarotase_sf_dom"/>
</dbReference>
<keyword evidence="2 5" id="KW-0732">Signal</keyword>
<dbReference type="Gene3D" id="1.50.10.100">
    <property type="entry name" value="Chondroitin AC/alginate lyase"/>
    <property type="match status" value="1"/>
</dbReference>
<dbReference type="SUPFAM" id="SSF49863">
    <property type="entry name" value="Hyaluronate lyase-like, C-terminal domain"/>
    <property type="match status" value="1"/>
</dbReference>
<dbReference type="InterPro" id="IPR038970">
    <property type="entry name" value="Lyase_8"/>
</dbReference>
<keyword evidence="3 9" id="KW-0456">Lyase</keyword>
<feature type="domain" description="Polysaccharide lyase family 8 central" evidence="6">
    <location>
        <begin position="426"/>
        <end position="686"/>
    </location>
</feature>
<dbReference type="Pfam" id="PF02278">
    <property type="entry name" value="Lyase_8"/>
    <property type="match status" value="1"/>
</dbReference>
<sequence>MTPPWSRRGFIATTGSTAFALGAFGLSATPAHAAGTTAGATSATTADTDEFATLRAKWRELYLGAGFSPTAEPFKTKLAALGTQAAGFRTAMAPASGSLWPDLVYLDPEPDTDTESFAFSEKMNTSYNRLRTMAEAYSQPGTGLTGDTALKDAVLTGLDHLHADVFNENKTQYGNWWNFQIGSPQALMDISVLLYDELSQAQIDSYVAAVDKFLPESLLAKYTGTSTGANRVDLCRGMILRGVVGKNGDKIKVARDALSPVFPYVTTGDGFYDDGSFVQHTSIPYIGGYGAVLNDGLGRLFALLRGSSWEVTDPGSQQFLDTIEAAIAPFVYDGLMMDNVSGRGITRIGTDDHIRAHSVMGSIVLLGQGASAEENARWRAMVKGWLQRDHYGPALKDAGLSLVNLSRLQTLLDDTTVTAAPEPVAHRVFHNMDRVTHRRRDWGAGLSLASNRIAHYEFGNLENYRGWHTGSGWLQWWGPDAGLGQYSDAYWPTANPYRLPGTTVSTKKLADGQGGAWANPRTDSAWVGGTGDGEFGTTGQHLQGLASTMHAKKSWFWLDDSVVCLGAGITSADGTTVETVFDNRNLGVSGAPALLLDGRPQPSAQGWSVTGRSTRWAHLAGHAGYVFPGGTKLNALREERTGAWKDVNGASGTTDPITRRYATLWQDHGTDPQDAGYAYILMPGASALRTAARALDHHWLEILANTPQQQAVRVPSHGFTGINFWEAGTAGAVTASAPVSVQIREKRDGTATITVADPSRVAKDGLTLTWKRRVKSVVSKASSVTAAETGHELTLTFGDLSGLRGDTQTVTVRLH</sequence>
<dbReference type="EMBL" id="JAFLRJ010000252">
    <property type="protein sequence ID" value="MBO0515059.1"/>
    <property type="molecule type" value="Genomic_DNA"/>
</dbReference>
<feature type="domain" description="Polysaccharide lyase family 8 C-terminal" evidence="7">
    <location>
        <begin position="701"/>
        <end position="760"/>
    </location>
</feature>
<dbReference type="InterPro" id="IPR012970">
    <property type="entry name" value="Lyase_8_alpha_N"/>
</dbReference>
<dbReference type="InterPro" id="IPR014718">
    <property type="entry name" value="GH-type_carb-bd"/>
</dbReference>
<evidence type="ECO:0000256" key="4">
    <source>
        <dbReference type="PIRSR" id="PIRSR638970-1"/>
    </source>
</evidence>
<dbReference type="Pfam" id="PF02884">
    <property type="entry name" value="Lyase_8_C"/>
    <property type="match status" value="1"/>
</dbReference>
<proteinExistence type="inferred from homology"/>
<dbReference type="Pfam" id="PF08124">
    <property type="entry name" value="Lyase_8_N"/>
    <property type="match status" value="1"/>
</dbReference>
<dbReference type="PANTHER" id="PTHR38481:SF1">
    <property type="entry name" value="HYALURONATE LYASE"/>
    <property type="match status" value="1"/>
</dbReference>
<feature type="chain" id="PRO_5037705888" evidence="5">
    <location>
        <begin position="34"/>
        <end position="815"/>
    </location>
</feature>
<dbReference type="GO" id="GO:0016837">
    <property type="term" value="F:carbon-oxygen lyase activity, acting on polysaccharides"/>
    <property type="evidence" value="ECO:0007669"/>
    <property type="project" value="UniProtKB-ARBA"/>
</dbReference>
<organism evidence="9 10">
    <name type="scientific">Streptomyces beijiangensis</name>
    <dbReference type="NCBI Taxonomy" id="163361"/>
    <lineage>
        <taxon>Bacteria</taxon>
        <taxon>Bacillati</taxon>
        <taxon>Actinomycetota</taxon>
        <taxon>Actinomycetes</taxon>
        <taxon>Kitasatosporales</taxon>
        <taxon>Streptomycetaceae</taxon>
        <taxon>Streptomyces</taxon>
    </lineage>
</organism>
<feature type="signal peptide" evidence="5">
    <location>
        <begin position="1"/>
        <end position="33"/>
    </location>
</feature>
<name>A0A939JKU8_9ACTN</name>
<evidence type="ECO:0000313" key="9">
    <source>
        <dbReference type="EMBL" id="MBO0515059.1"/>
    </source>
</evidence>
<reference evidence="9" key="1">
    <citation type="submission" date="2021-03" db="EMBL/GenBank/DDBJ databases">
        <title>Streptomyces poriferae sp. nov., a novel marine sponge-derived Actinobacteria species with anti-MRSA activity.</title>
        <authorList>
            <person name="Sandoval-Powers M."/>
            <person name="Kralova S."/>
            <person name="Nguyen G.-S."/>
            <person name="Fawwal D."/>
            <person name="Degnes K."/>
            <person name="Klinkenberg G."/>
            <person name="Sletta H."/>
            <person name="Wentzel A."/>
            <person name="Liles M.R."/>
        </authorList>
    </citation>
    <scope>NUCLEOTIDE SEQUENCE</scope>
    <source>
        <strain evidence="9">DSM 41794</strain>
    </source>
</reference>
<dbReference type="InterPro" id="IPR011071">
    <property type="entry name" value="Lyase_8-like_C"/>
</dbReference>
<keyword evidence="10" id="KW-1185">Reference proteome</keyword>
<feature type="domain" description="Polysaccharide lyase 8 N-terminal alpha-helical" evidence="8">
    <location>
        <begin position="58"/>
        <end position="383"/>
    </location>
</feature>
<evidence type="ECO:0000259" key="6">
    <source>
        <dbReference type="Pfam" id="PF02278"/>
    </source>
</evidence>
<comment type="similarity">
    <text evidence="1">Belongs to the polysaccharide lyase 8 family.</text>
</comment>
<feature type="active site" evidence="4">
    <location>
        <position position="289"/>
    </location>
</feature>
<dbReference type="Gene3D" id="2.60.220.10">
    <property type="entry name" value="Polysaccharide lyase family 8-like, C-terminal"/>
    <property type="match status" value="1"/>
</dbReference>
<dbReference type="RefSeq" id="WP_206965535.1">
    <property type="nucleotide sequence ID" value="NZ_BAAAJJ010000007.1"/>
</dbReference>
<feature type="active site" evidence="4">
    <location>
        <position position="343"/>
    </location>
</feature>
<accession>A0A939JKU8</accession>
<evidence type="ECO:0000259" key="7">
    <source>
        <dbReference type="Pfam" id="PF02884"/>
    </source>
</evidence>
<dbReference type="InterPro" id="IPR006311">
    <property type="entry name" value="TAT_signal"/>
</dbReference>
<protein>
    <submittedName>
        <fullName evidence="9">Polysaccharide lyase 8 family protein</fullName>
    </submittedName>
</protein>
<evidence type="ECO:0000256" key="5">
    <source>
        <dbReference type="SAM" id="SignalP"/>
    </source>
</evidence>
<dbReference type="PANTHER" id="PTHR38481">
    <property type="entry name" value="HYALURONATE LYASE"/>
    <property type="match status" value="1"/>
</dbReference>
<dbReference type="InterPro" id="IPR003159">
    <property type="entry name" value="Lyase_8_central_dom"/>
</dbReference>
<dbReference type="AlphaFoldDB" id="A0A939JKU8"/>
<evidence type="ECO:0000256" key="2">
    <source>
        <dbReference type="ARBA" id="ARBA00022729"/>
    </source>
</evidence>